<evidence type="ECO:0000313" key="2">
    <source>
        <dbReference type="Proteomes" id="UP000236724"/>
    </source>
</evidence>
<name>A0A1H6F5X4_9GAMM</name>
<evidence type="ECO:0000313" key="1">
    <source>
        <dbReference type="EMBL" id="SEH05512.1"/>
    </source>
</evidence>
<keyword evidence="2" id="KW-1185">Reference proteome</keyword>
<dbReference type="Proteomes" id="UP000236724">
    <property type="component" value="Unassembled WGS sequence"/>
</dbReference>
<dbReference type="AlphaFoldDB" id="A0A1H6F5X4"/>
<sequence length="166" mass="18741">MIIRGNDIAAGHGRVLALRLLYDAGDIVRLPDGTALESGTVPVIDATQWTDAEYRSYVIWDNRSAELSKWDQEILAAEIEDLRIEHDINISDIGFDGEQFESILDEVQKSDYELPPDLDDTEQETTGKNDNHSVYFMLDSKQYQIFKKLAGDDPDSWFLEVLSNGG</sequence>
<organism evidence="1 2">
    <name type="scientific">Candidatus Venteria ishoeyi</name>
    <dbReference type="NCBI Taxonomy" id="1899563"/>
    <lineage>
        <taxon>Bacteria</taxon>
        <taxon>Pseudomonadati</taxon>
        <taxon>Pseudomonadota</taxon>
        <taxon>Gammaproteobacteria</taxon>
        <taxon>Thiotrichales</taxon>
        <taxon>Thiotrichaceae</taxon>
        <taxon>Venteria</taxon>
    </lineage>
</organism>
<protein>
    <submittedName>
        <fullName evidence="1">Uncharacterized protein</fullName>
    </submittedName>
</protein>
<accession>A0A1H6F5X4</accession>
<proteinExistence type="predicted"/>
<gene>
    <name evidence="1" type="ORF">MBHS_01366</name>
</gene>
<dbReference type="EMBL" id="FMSV02000315">
    <property type="protein sequence ID" value="SEH05512.1"/>
    <property type="molecule type" value="Genomic_DNA"/>
</dbReference>
<reference evidence="1 2" key="1">
    <citation type="submission" date="2016-10" db="EMBL/GenBank/DDBJ databases">
        <authorList>
            <person name="de Groot N.N."/>
        </authorList>
    </citation>
    <scope>NUCLEOTIDE SEQUENCE [LARGE SCALE GENOMIC DNA]</scope>
    <source>
        <strain evidence="1">MBHS1</strain>
    </source>
</reference>